<sequence>MKKKISILFLAIVLLATNVVGSASALDKNAKNSDKIVLIDPGHGGIDGGAKSKNGTIEKDINLAIGLKLRAYLEKKGYKIYMTRSDDTGLYEKGKTLREKKDEDLGNRVKLKESTKCNIFVSIHQNMFPQSKYYGAQTWYASDEESKKLGELIQNTLVEKIDKNNKRVAKSAGDDYRILRDKLGVPSVIVECGFLSNSNEEALLKTEAYQQKLADTVGHAIDKYFQSKNDVE</sequence>
<dbReference type="PANTHER" id="PTHR30404">
    <property type="entry name" value="N-ACETYLMURAMOYL-L-ALANINE AMIDASE"/>
    <property type="match status" value="1"/>
</dbReference>
<reference evidence="4 5" key="1">
    <citation type="submission" date="2018-01" db="EMBL/GenBank/DDBJ databases">
        <title>Genome Sequencing and Assembly of Anaerobacter polyendosporus strain CT4.</title>
        <authorList>
            <person name="Tachaapaikoon C."/>
            <person name="Sutheeworapong S."/>
            <person name="Jenjaroenpun P."/>
            <person name="Wongsurawat T."/>
            <person name="Nookeaw I."/>
            <person name="Cheawchanlertfa P."/>
            <person name="Kosugi A."/>
            <person name="Cheevadhanarak S."/>
            <person name="Ratanakhanokchai K."/>
        </authorList>
    </citation>
    <scope>NUCLEOTIDE SEQUENCE [LARGE SCALE GENOMIC DNA]</scope>
    <source>
        <strain evidence="4 5">CT4</strain>
    </source>
</reference>
<organism evidence="4 5">
    <name type="scientific">Clostridium manihotivorum</name>
    <dbReference type="NCBI Taxonomy" id="2320868"/>
    <lineage>
        <taxon>Bacteria</taxon>
        <taxon>Bacillati</taxon>
        <taxon>Bacillota</taxon>
        <taxon>Clostridia</taxon>
        <taxon>Eubacteriales</taxon>
        <taxon>Clostridiaceae</taxon>
        <taxon>Clostridium</taxon>
    </lineage>
</organism>
<evidence type="ECO:0000256" key="1">
    <source>
        <dbReference type="ARBA" id="ARBA00022801"/>
    </source>
</evidence>
<keyword evidence="1" id="KW-0378">Hydrolase</keyword>
<dbReference type="Pfam" id="PF01520">
    <property type="entry name" value="Amidase_3"/>
    <property type="match status" value="1"/>
</dbReference>
<dbReference type="GO" id="GO:0008745">
    <property type="term" value="F:N-acetylmuramoyl-L-alanine amidase activity"/>
    <property type="evidence" value="ECO:0007669"/>
    <property type="project" value="InterPro"/>
</dbReference>
<dbReference type="OrthoDB" id="9806267at2"/>
<dbReference type="RefSeq" id="WP_128211306.1">
    <property type="nucleotide sequence ID" value="NZ_CP025746.1"/>
</dbReference>
<proteinExistence type="predicted"/>
<dbReference type="KEGG" id="cmah:C1I91_03825"/>
<dbReference type="NCBIfam" id="TIGR02883">
    <property type="entry name" value="spore_cwlD"/>
    <property type="match status" value="1"/>
</dbReference>
<evidence type="ECO:0000256" key="2">
    <source>
        <dbReference type="SAM" id="SignalP"/>
    </source>
</evidence>
<evidence type="ECO:0000313" key="5">
    <source>
        <dbReference type="Proteomes" id="UP000286268"/>
    </source>
</evidence>
<keyword evidence="5" id="KW-1185">Reference proteome</keyword>
<evidence type="ECO:0000259" key="3">
    <source>
        <dbReference type="SMART" id="SM00646"/>
    </source>
</evidence>
<feature type="signal peptide" evidence="2">
    <location>
        <begin position="1"/>
        <end position="25"/>
    </location>
</feature>
<dbReference type="CDD" id="cd02696">
    <property type="entry name" value="MurNAc-LAA"/>
    <property type="match status" value="1"/>
</dbReference>
<dbReference type="Gene3D" id="3.40.630.40">
    <property type="entry name" value="Zn-dependent exopeptidases"/>
    <property type="match status" value="1"/>
</dbReference>
<feature type="domain" description="MurNAc-LAA" evidence="3">
    <location>
        <begin position="109"/>
        <end position="222"/>
    </location>
</feature>
<dbReference type="SUPFAM" id="SSF53187">
    <property type="entry name" value="Zn-dependent exopeptidases"/>
    <property type="match status" value="1"/>
</dbReference>
<dbReference type="InterPro" id="IPR014234">
    <property type="entry name" value="Spore_CwlD"/>
</dbReference>
<accession>A0A3R5U3Q5</accession>
<protein>
    <submittedName>
        <fullName evidence="4">N-acetylmuramoyl-L-alanine amidase CwlD</fullName>
    </submittedName>
</protein>
<dbReference type="SMART" id="SM00646">
    <property type="entry name" value="Ami_3"/>
    <property type="match status" value="1"/>
</dbReference>
<dbReference type="AlphaFoldDB" id="A0A3R5U3Q5"/>
<dbReference type="GO" id="GO:0030288">
    <property type="term" value="C:outer membrane-bounded periplasmic space"/>
    <property type="evidence" value="ECO:0007669"/>
    <property type="project" value="TreeGrafter"/>
</dbReference>
<dbReference type="Proteomes" id="UP000286268">
    <property type="component" value="Chromosome"/>
</dbReference>
<dbReference type="InterPro" id="IPR002508">
    <property type="entry name" value="MurNAc-LAA_cat"/>
</dbReference>
<dbReference type="PANTHER" id="PTHR30404:SF0">
    <property type="entry name" value="N-ACETYLMURAMOYL-L-ALANINE AMIDASE AMIC"/>
    <property type="match status" value="1"/>
</dbReference>
<dbReference type="GO" id="GO:0009253">
    <property type="term" value="P:peptidoglycan catabolic process"/>
    <property type="evidence" value="ECO:0007669"/>
    <property type="project" value="InterPro"/>
</dbReference>
<dbReference type="InterPro" id="IPR050695">
    <property type="entry name" value="N-acetylmuramoyl_amidase_3"/>
</dbReference>
<dbReference type="EMBL" id="CP025746">
    <property type="protein sequence ID" value="QAA30859.1"/>
    <property type="molecule type" value="Genomic_DNA"/>
</dbReference>
<feature type="chain" id="PRO_5018719885" evidence="2">
    <location>
        <begin position="26"/>
        <end position="232"/>
    </location>
</feature>
<evidence type="ECO:0000313" key="4">
    <source>
        <dbReference type="EMBL" id="QAA30859.1"/>
    </source>
</evidence>
<name>A0A3R5U3Q5_9CLOT</name>
<gene>
    <name evidence="4" type="primary">cwlD</name>
    <name evidence="4" type="ORF">C1I91_03825</name>
</gene>
<keyword evidence="2" id="KW-0732">Signal</keyword>